<dbReference type="Proteomes" id="UP000265419">
    <property type="component" value="Unassembled WGS sequence"/>
</dbReference>
<dbReference type="InterPro" id="IPR003820">
    <property type="entry name" value="KdpC"/>
</dbReference>
<feature type="transmembrane region" description="Helical" evidence="11">
    <location>
        <begin position="20"/>
        <end position="43"/>
    </location>
</feature>
<keyword evidence="14" id="KW-1185">Reference proteome</keyword>
<keyword evidence="2 11" id="KW-1003">Cell membrane</keyword>
<dbReference type="RefSeq" id="WP_119425902.1">
    <property type="nucleotide sequence ID" value="NZ_QQXK01000040.1"/>
</dbReference>
<keyword evidence="4 11" id="KW-0812">Transmembrane</keyword>
<evidence type="ECO:0000256" key="11">
    <source>
        <dbReference type="HAMAP-Rule" id="MF_00276"/>
    </source>
</evidence>
<evidence type="ECO:0000256" key="9">
    <source>
        <dbReference type="ARBA" id="ARBA00023065"/>
    </source>
</evidence>
<evidence type="ECO:0000256" key="10">
    <source>
        <dbReference type="ARBA" id="ARBA00023136"/>
    </source>
</evidence>
<sequence>MSPATGRSPFGPLSTALRLLLIMTVLLGVVYPLAMVGVGRLVAPAQAAGSLVLDGSGQVVGSALIGQAYLLPDGSPDPRYFQSRPSAAGDGYDAMSSGGSNLGPTNPELVEAIRERRAAVAAFEGVAPGLVPADAVTASASGLDPDISPAYAALQVARVARERGLGEDAVRALVEAATERPWIVLPGQARVNVLRLNASLDAAR</sequence>
<comment type="function">
    <text evidence="11">Part of the high-affinity ATP-driven potassium transport (or Kdp) system, which catalyzes the hydrolysis of ATP coupled with the electrogenic transport of potassium into the cytoplasm. This subunit acts as a catalytic chaperone that increases the ATP-binding affinity of the ATP-hydrolyzing subunit KdpB by the formation of a transient KdpB/KdpC/ATP ternary complex.</text>
</comment>
<keyword evidence="10 11" id="KW-0472">Membrane</keyword>
<dbReference type="PIRSF" id="PIRSF001296">
    <property type="entry name" value="K_ATPase_KdpC"/>
    <property type="match status" value="1"/>
</dbReference>
<comment type="similarity">
    <text evidence="11">Belongs to the KdpC family.</text>
</comment>
<dbReference type="PANTHER" id="PTHR30042">
    <property type="entry name" value="POTASSIUM-TRANSPORTING ATPASE C CHAIN"/>
    <property type="match status" value="1"/>
</dbReference>
<evidence type="ECO:0000256" key="3">
    <source>
        <dbReference type="ARBA" id="ARBA00022538"/>
    </source>
</evidence>
<dbReference type="HAMAP" id="MF_00276">
    <property type="entry name" value="KdpC"/>
    <property type="match status" value="1"/>
</dbReference>
<evidence type="ECO:0000256" key="2">
    <source>
        <dbReference type="ARBA" id="ARBA00022475"/>
    </source>
</evidence>
<dbReference type="NCBIfam" id="TIGR00681">
    <property type="entry name" value="kdpC"/>
    <property type="match status" value="1"/>
</dbReference>
<reference evidence="13 14" key="1">
    <citation type="submission" date="2018-07" db="EMBL/GenBank/DDBJ databases">
        <title>Arthrobacter sp. nov., isolated from raw cow's milk with high bacterial count.</title>
        <authorList>
            <person name="Hahne J."/>
            <person name="Isele D."/>
            <person name="Lipski A."/>
        </authorList>
    </citation>
    <scope>NUCLEOTIDE SEQUENCE [LARGE SCALE GENOMIC DNA]</scope>
    <source>
        <strain evidence="13 14">JZ R-35</strain>
    </source>
</reference>
<dbReference type="Pfam" id="PF02669">
    <property type="entry name" value="KdpC"/>
    <property type="match status" value="1"/>
</dbReference>
<comment type="subunit">
    <text evidence="11">The system is composed of three essential subunits: KdpA, KdpB and KdpC.</text>
</comment>
<dbReference type="EMBL" id="QQXK01000040">
    <property type="protein sequence ID" value="RII41032.1"/>
    <property type="molecule type" value="Genomic_DNA"/>
</dbReference>
<keyword evidence="9 11" id="KW-0406">Ion transport</keyword>
<dbReference type="GO" id="GO:0008556">
    <property type="term" value="F:P-type potassium transmembrane transporter activity"/>
    <property type="evidence" value="ECO:0007669"/>
    <property type="project" value="InterPro"/>
</dbReference>
<dbReference type="PANTHER" id="PTHR30042:SF2">
    <property type="entry name" value="POTASSIUM-TRANSPORTING ATPASE KDPC SUBUNIT"/>
    <property type="match status" value="1"/>
</dbReference>
<evidence type="ECO:0000313" key="14">
    <source>
        <dbReference type="Proteomes" id="UP000265419"/>
    </source>
</evidence>
<gene>
    <name evidence="11" type="primary">kdpC</name>
    <name evidence="13" type="ORF">DWB68_14850</name>
</gene>
<dbReference type="AlphaFoldDB" id="A0A399JAI4"/>
<keyword evidence="1 11" id="KW-0813">Transport</keyword>
<keyword evidence="8 11" id="KW-1133">Transmembrane helix</keyword>
<evidence type="ECO:0000256" key="6">
    <source>
        <dbReference type="ARBA" id="ARBA00022840"/>
    </source>
</evidence>
<keyword evidence="6 11" id="KW-0067">ATP-binding</keyword>
<proteinExistence type="inferred from homology"/>
<comment type="subcellular location">
    <subcellularLocation>
        <location evidence="11">Cell membrane</location>
        <topology evidence="11">Single-pass membrane protein</topology>
    </subcellularLocation>
</comment>
<evidence type="ECO:0000256" key="7">
    <source>
        <dbReference type="ARBA" id="ARBA00022958"/>
    </source>
</evidence>
<accession>A0A399JAI4</accession>
<evidence type="ECO:0000256" key="1">
    <source>
        <dbReference type="ARBA" id="ARBA00022448"/>
    </source>
</evidence>
<evidence type="ECO:0000256" key="12">
    <source>
        <dbReference type="SAM" id="MobiDB-lite"/>
    </source>
</evidence>
<dbReference type="GO" id="GO:0005886">
    <property type="term" value="C:plasma membrane"/>
    <property type="evidence" value="ECO:0007669"/>
    <property type="project" value="UniProtKB-SubCell"/>
</dbReference>
<keyword evidence="5 11" id="KW-0547">Nucleotide-binding</keyword>
<evidence type="ECO:0000313" key="13">
    <source>
        <dbReference type="EMBL" id="RII41032.1"/>
    </source>
</evidence>
<evidence type="ECO:0000256" key="8">
    <source>
        <dbReference type="ARBA" id="ARBA00022989"/>
    </source>
</evidence>
<protein>
    <recommendedName>
        <fullName evidence="11">Potassium-transporting ATPase KdpC subunit</fullName>
    </recommendedName>
    <alternativeName>
        <fullName evidence="11">ATP phosphohydrolase [potassium-transporting] C chain</fullName>
    </alternativeName>
    <alternativeName>
        <fullName evidence="11">Potassium-binding and translocating subunit C</fullName>
    </alternativeName>
    <alternativeName>
        <fullName evidence="11">Potassium-translocating ATPase C chain</fullName>
    </alternativeName>
</protein>
<name>A0A399JAI4_9MICC</name>
<dbReference type="NCBIfam" id="NF001454">
    <property type="entry name" value="PRK00315.1"/>
    <property type="match status" value="1"/>
</dbReference>
<comment type="caution">
    <text evidence="13">The sequence shown here is derived from an EMBL/GenBank/DDBJ whole genome shotgun (WGS) entry which is preliminary data.</text>
</comment>
<dbReference type="GO" id="GO:0005524">
    <property type="term" value="F:ATP binding"/>
    <property type="evidence" value="ECO:0007669"/>
    <property type="project" value="UniProtKB-UniRule"/>
</dbReference>
<evidence type="ECO:0000256" key="4">
    <source>
        <dbReference type="ARBA" id="ARBA00022692"/>
    </source>
</evidence>
<keyword evidence="7 11" id="KW-0630">Potassium</keyword>
<keyword evidence="3 11" id="KW-0633">Potassium transport</keyword>
<evidence type="ECO:0000256" key="5">
    <source>
        <dbReference type="ARBA" id="ARBA00022741"/>
    </source>
</evidence>
<feature type="region of interest" description="Disordered" evidence="12">
    <location>
        <begin position="84"/>
        <end position="103"/>
    </location>
</feature>
<organism evidence="13 14">
    <name type="scientific">Galactobacter valiniphilus</name>
    <dbReference type="NCBI Taxonomy" id="2676122"/>
    <lineage>
        <taxon>Bacteria</taxon>
        <taxon>Bacillati</taxon>
        <taxon>Actinomycetota</taxon>
        <taxon>Actinomycetes</taxon>
        <taxon>Micrococcales</taxon>
        <taxon>Micrococcaceae</taxon>
        <taxon>Galactobacter</taxon>
    </lineage>
</organism>